<evidence type="ECO:0000256" key="3">
    <source>
        <dbReference type="ARBA" id="ARBA00022598"/>
    </source>
</evidence>
<keyword evidence="3" id="KW-0436">Ligase</keyword>
<protein>
    <submittedName>
        <fullName evidence="7">Non-ribosomal peptide synthetase</fullName>
    </submittedName>
</protein>
<dbReference type="Pfam" id="PF00550">
    <property type="entry name" value="PP-binding"/>
    <property type="match status" value="1"/>
</dbReference>
<dbReference type="Gene3D" id="3.30.300.30">
    <property type="match status" value="1"/>
</dbReference>
<name>M9M6H0_PSEA3</name>
<dbReference type="SUPFAM" id="SSF56801">
    <property type="entry name" value="Acetyl-CoA synthetase-like"/>
    <property type="match status" value="1"/>
</dbReference>
<dbReference type="Gene3D" id="3.30.559.30">
    <property type="entry name" value="Nonribosomal peptide synthetase, condensation domain"/>
    <property type="match status" value="2"/>
</dbReference>
<feature type="domain" description="Carrier" evidence="6">
    <location>
        <begin position="1098"/>
        <end position="1174"/>
    </location>
</feature>
<dbReference type="EMBL" id="DF196786">
    <property type="protein sequence ID" value="GAC76370.1"/>
    <property type="molecule type" value="Genomic_DNA"/>
</dbReference>
<sequence length="1862" mass="206244">MSQIDTFEQELAAAGIAPDTVEDAYPLSPMQAGLVATTLQTLSSTDVADSRADTELPYFTRFLYRLEAPSKADQLERAWRALIDRHSILRTVYLETADHPDGIVQVVLEPQEAQKILKWKQVEGCSNMEREATDYLVETGKMAIQQRGAATATNFWHCAGLFVGGSESPVFALGLHHSLYDGWSFNGLMQELESIYRDPSVLKTWKPSVPFSTFIDHCLDPDLQTSASVYWKQCLTDLNTVEWPKVKDSVAFAASKATKSASQEARTAFWDDSFDAPLFTAAASNAEVTPASLFKAALGYTISRHSGSTDVLLGYVESGRSVALEGIEEIVGPCISSVPLRLRFRRQDEGPHHQDKSSSAAMSGASVLEVVQEAETSSVKAIEHQQLGLDGITAAARSSQSLFSVLLAFQNFSDTDKDAQDSCFVPLHAHMQSSYPLVIQAELKGSQCHLHFEYQTAYITEKQMHYFSLHLQESIRRFLELVADGRAGDTLVSTLDLRAESEKRQDSSPDTQASTLRLGGQSNGLLLPWHRGVQQFALRNPCKVAIQSFDGVFWTYGHVWRLSVSLSRRIQEELQLPSRSQAAVGERLMPVALQKRPSTVVLLLALAILGFAYVPCDPGQPEARLNRILVQVGSKWLLTNGHRPSCRSETQVVDVEQWITQTTKDELDKIGIEEVDGVAAENELDRLCYQLFTSGSSGVPKGVQVSHHSVAASIQAQASLYERQDGQDTLDVGNDESRTQPTVQQMWTHRCLQLSQLSFDWSVWDLGSLVHGSKLCFRGMDEMLSDMQDTMNEMQITLLQTTPTVTKLFEAERNQHLTTLCLSGEPLTRSVVEAWTSPGVRIINAYGITEITVVCSAQDYVDATTPVSLIGRSLGLNQLRVVDEHGRPCPVDCPGELIVCGLQVAEGYAGDPERTRQSFFRLDDDATKAYRSGDIVVWDSEHDGLRYLHRKDKQINIKGLRIELGEVEAGLRRCYSEPLSTTPSSHRLSISSVAAEAINEEIVAFVAFSSSTGKQDRMEELQLYFDETHRKALQELARRARSQLSQYMIPSRWVAINHLPLGSSGKLDRRTLLDKYSSNHDAIQKSLASRDDVRSEQQLDSGLMETIRSAWATVLNRQADTMTLDDPFGFVGGDSILAIRLSALLRQESLLLSISQIQKHPSIREQVLLLQHQDGNGSKSSEALLAASKPVESSSTDQDEVWWEAAEQFSASTGGRIAAEEIQACYPATGTQEMLLLGSMQGPPDCYHVQQLFKLPKSTDLHVLKRVLQDLIQRHDILRTVFTFGYDSSEGSEEVEVARLFQVVLRYASLQWQERGLPGRLEQYRPAEIYNLNGTPWKRWKRDSPMSSYRLIRFEQGDCDALLWTIHHALDDAWSVNLQLEELKHLYHRHVSRHRERSSAESVESTSFGAVFKQMIDLRDQALGGFWTQELNNIQTCRLAAELCYPRSQDRRPCSKSEMEMEFEIPAALSSWLQTKGLSLSTAVIGAYSIMISQLSKPAATAGDGQELEVVFGQILSGRSLALEGMQQVVGPCISIVPRRVKLQSLLSTGGALEEDGLVEWLQSIQSKQAEISDNECVGYLDLARSKLVPSDHMQLFDTMLNFRNFAHRSDNESTSSQAGLLESLDGSDPFDAAMALNISALPGRLEACLNYEDTWISPALAQHALSRFFRVLSQFGERPSESSNGYALRIRETSVCPGESGRGRSEYCNSPSASGDSTPSISSRSRSSFSLSSSSSVVKLDLVTSAPEQRNSWSSEPEHRNSWSSITTLSSVASSVASLNKARTRSSTPDRDASQPSAGSNMRVLADAQSLLEFGAACVSKRNLDVQPYQLFEPNRFDGLQHLIDVVGSDLIALSSATVPA</sequence>
<dbReference type="GO" id="GO:0005737">
    <property type="term" value="C:cytoplasm"/>
    <property type="evidence" value="ECO:0007669"/>
    <property type="project" value="TreeGrafter"/>
</dbReference>
<dbReference type="InterPro" id="IPR036736">
    <property type="entry name" value="ACP-like_sf"/>
</dbReference>
<dbReference type="InterPro" id="IPR023213">
    <property type="entry name" value="CAT-like_dom_sf"/>
</dbReference>
<feature type="region of interest" description="Disordered" evidence="5">
    <location>
        <begin position="1779"/>
        <end position="1802"/>
    </location>
</feature>
<dbReference type="GO" id="GO:0016874">
    <property type="term" value="F:ligase activity"/>
    <property type="evidence" value="ECO:0007669"/>
    <property type="project" value="UniProtKB-KW"/>
</dbReference>
<dbReference type="InterPro" id="IPR001242">
    <property type="entry name" value="Condensation_dom"/>
</dbReference>
<dbReference type="InterPro" id="IPR000873">
    <property type="entry name" value="AMP-dep_synth/lig_dom"/>
</dbReference>
<dbReference type="PROSITE" id="PS50075">
    <property type="entry name" value="CARRIER"/>
    <property type="match status" value="1"/>
</dbReference>
<dbReference type="GO" id="GO:0031177">
    <property type="term" value="F:phosphopantetheine binding"/>
    <property type="evidence" value="ECO:0007669"/>
    <property type="project" value="TreeGrafter"/>
</dbReference>
<evidence type="ECO:0000256" key="5">
    <source>
        <dbReference type="SAM" id="MobiDB-lite"/>
    </source>
</evidence>
<dbReference type="Pfam" id="PF00501">
    <property type="entry name" value="AMP-binding"/>
    <property type="match status" value="1"/>
</dbReference>
<evidence type="ECO:0000256" key="4">
    <source>
        <dbReference type="ARBA" id="ARBA00023268"/>
    </source>
</evidence>
<keyword evidence="1" id="KW-0596">Phosphopantetheine</keyword>
<evidence type="ECO:0000313" key="7">
    <source>
        <dbReference type="EMBL" id="GAC76370.1"/>
    </source>
</evidence>
<dbReference type="Gene3D" id="1.10.1200.10">
    <property type="entry name" value="ACP-like"/>
    <property type="match status" value="1"/>
</dbReference>
<evidence type="ECO:0000313" key="8">
    <source>
        <dbReference type="Proteomes" id="UP000011976"/>
    </source>
</evidence>
<dbReference type="InterPro" id="IPR045851">
    <property type="entry name" value="AMP-bd_C_sf"/>
</dbReference>
<evidence type="ECO:0000259" key="6">
    <source>
        <dbReference type="PROSITE" id="PS50075"/>
    </source>
</evidence>
<dbReference type="PANTHER" id="PTHR45527:SF1">
    <property type="entry name" value="FATTY ACID SYNTHASE"/>
    <property type="match status" value="1"/>
</dbReference>
<reference evidence="8" key="1">
    <citation type="journal article" date="2013" name="Genome Announc.">
        <title>Genome sequence of the basidiomycetous yeast Pseudozyma antarctica T-34, a producer of the glycolipid biosurfactants mannosylerythritol lipids.</title>
        <authorList>
            <person name="Morita T."/>
            <person name="Koike H."/>
            <person name="Koyama Y."/>
            <person name="Hagiwara H."/>
            <person name="Ito E."/>
            <person name="Fukuoka T."/>
            <person name="Imura T."/>
            <person name="Machida M."/>
            <person name="Kitamoto D."/>
        </authorList>
    </citation>
    <scope>NUCLEOTIDE SEQUENCE [LARGE SCALE GENOMIC DNA]</scope>
    <source>
        <strain evidence="8">T-34</strain>
    </source>
</reference>
<dbReference type="GO" id="GO:0043041">
    <property type="term" value="P:amino acid activation for nonribosomal peptide biosynthetic process"/>
    <property type="evidence" value="ECO:0007669"/>
    <property type="project" value="TreeGrafter"/>
</dbReference>
<keyword evidence="2" id="KW-0597">Phosphoprotein</keyword>
<dbReference type="InterPro" id="IPR009081">
    <property type="entry name" value="PP-bd_ACP"/>
</dbReference>
<dbReference type="Proteomes" id="UP000011976">
    <property type="component" value="Unassembled WGS sequence"/>
</dbReference>
<evidence type="ECO:0000256" key="2">
    <source>
        <dbReference type="ARBA" id="ARBA00022553"/>
    </source>
</evidence>
<dbReference type="SUPFAM" id="SSF52777">
    <property type="entry name" value="CoA-dependent acyltransferases"/>
    <property type="match status" value="4"/>
</dbReference>
<dbReference type="GO" id="GO:0044550">
    <property type="term" value="P:secondary metabolite biosynthetic process"/>
    <property type="evidence" value="ECO:0007669"/>
    <property type="project" value="TreeGrafter"/>
</dbReference>
<organism evidence="7 8">
    <name type="scientific">Pseudozyma antarctica (strain T-34)</name>
    <name type="common">Yeast</name>
    <name type="synonym">Candida antarctica</name>
    <dbReference type="NCBI Taxonomy" id="1151754"/>
    <lineage>
        <taxon>Eukaryota</taxon>
        <taxon>Fungi</taxon>
        <taxon>Dikarya</taxon>
        <taxon>Basidiomycota</taxon>
        <taxon>Ustilaginomycotina</taxon>
        <taxon>Ustilaginomycetes</taxon>
        <taxon>Ustilaginales</taxon>
        <taxon>Ustilaginaceae</taxon>
        <taxon>Moesziomyces</taxon>
    </lineage>
</organism>
<gene>
    <name evidence="7" type="ORF">PANT_20c00079</name>
</gene>
<dbReference type="SUPFAM" id="SSF47336">
    <property type="entry name" value="ACP-like"/>
    <property type="match status" value="1"/>
</dbReference>
<proteinExistence type="predicted"/>
<dbReference type="Pfam" id="PF00668">
    <property type="entry name" value="Condensation"/>
    <property type="match status" value="2"/>
</dbReference>
<dbReference type="Gene3D" id="3.30.559.10">
    <property type="entry name" value="Chloramphenicol acetyltransferase-like domain"/>
    <property type="match status" value="2"/>
</dbReference>
<dbReference type="PANTHER" id="PTHR45527">
    <property type="entry name" value="NONRIBOSOMAL PEPTIDE SYNTHETASE"/>
    <property type="match status" value="1"/>
</dbReference>
<feature type="compositionally biased region" description="Low complexity" evidence="5">
    <location>
        <begin position="1715"/>
        <end position="1726"/>
    </location>
</feature>
<dbReference type="Gene3D" id="3.40.50.12780">
    <property type="entry name" value="N-terminal domain of ligase-like"/>
    <property type="match status" value="1"/>
</dbReference>
<dbReference type="STRING" id="1151754.M9M6H0"/>
<accession>M9M6H0</accession>
<feature type="region of interest" description="Disordered" evidence="5">
    <location>
        <begin position="1696"/>
        <end position="1726"/>
    </location>
</feature>
<evidence type="ECO:0000256" key="1">
    <source>
        <dbReference type="ARBA" id="ARBA00022450"/>
    </source>
</evidence>
<keyword evidence="4" id="KW-0511">Multifunctional enzyme</keyword>
<dbReference type="InterPro" id="IPR042099">
    <property type="entry name" value="ANL_N_sf"/>
</dbReference>